<keyword evidence="4" id="KW-0812">Transmembrane</keyword>
<dbReference type="InterPro" id="IPR003006">
    <property type="entry name" value="Ig/MHC_CS"/>
</dbReference>
<dbReference type="GO" id="GO:0009897">
    <property type="term" value="C:external side of plasma membrane"/>
    <property type="evidence" value="ECO:0007669"/>
    <property type="project" value="TreeGrafter"/>
</dbReference>
<evidence type="ECO:0000256" key="1">
    <source>
        <dbReference type="ARBA" id="ARBA00023180"/>
    </source>
</evidence>
<dbReference type="AlphaFoldDB" id="A0AAR2JCT0"/>
<evidence type="ECO:0000259" key="5">
    <source>
        <dbReference type="PROSITE" id="PS50835"/>
    </source>
</evidence>
<keyword evidence="4" id="KW-0472">Membrane</keyword>
<feature type="transmembrane region" description="Helical" evidence="4">
    <location>
        <begin position="307"/>
        <end position="331"/>
    </location>
</feature>
<proteinExistence type="inferred from homology"/>
<dbReference type="Pfam" id="PF00129">
    <property type="entry name" value="MHC_I"/>
    <property type="match status" value="1"/>
</dbReference>
<dbReference type="FunFam" id="3.30.500.10:FF:000001">
    <property type="entry name" value="H-2 class I histocompatibility antigen, alpha chain"/>
    <property type="match status" value="1"/>
</dbReference>
<dbReference type="Gene3D" id="2.60.40.10">
    <property type="entry name" value="Immunoglobulins"/>
    <property type="match status" value="1"/>
</dbReference>
<evidence type="ECO:0000313" key="7">
    <source>
        <dbReference type="Proteomes" id="UP001501920"/>
    </source>
</evidence>
<dbReference type="InterPro" id="IPR011162">
    <property type="entry name" value="MHC_I/II-like_Ag-recog"/>
</dbReference>
<reference evidence="6" key="3">
    <citation type="submission" date="2025-09" db="UniProtKB">
        <authorList>
            <consortium name="Ensembl"/>
        </authorList>
    </citation>
    <scope>IDENTIFICATION</scope>
</reference>
<dbReference type="GO" id="GO:0006955">
    <property type="term" value="P:immune response"/>
    <property type="evidence" value="ECO:0007669"/>
    <property type="project" value="TreeGrafter"/>
</dbReference>
<dbReference type="SUPFAM" id="SSF54452">
    <property type="entry name" value="MHC antigen-recognition domain"/>
    <property type="match status" value="1"/>
</dbReference>
<accession>A0AAR2JCT0</accession>
<reference evidence="6" key="2">
    <citation type="submission" date="2025-08" db="UniProtKB">
        <authorList>
            <consortium name="Ensembl"/>
        </authorList>
    </citation>
    <scope>IDENTIFICATION</scope>
</reference>
<dbReference type="InterPro" id="IPR001039">
    <property type="entry name" value="MHC_I_a_a1/a2"/>
</dbReference>
<dbReference type="PROSITE" id="PS50835">
    <property type="entry name" value="IG_LIKE"/>
    <property type="match status" value="1"/>
</dbReference>
<keyword evidence="7" id="KW-1185">Reference proteome</keyword>
<dbReference type="InterPro" id="IPR003597">
    <property type="entry name" value="Ig_C1-set"/>
</dbReference>
<dbReference type="Ensembl" id="ENSPNAT00000081187.1">
    <property type="protein sequence ID" value="ENSPNAP00000049745.1"/>
    <property type="gene ID" value="ENSPNAG00000025659.2"/>
</dbReference>
<dbReference type="SMART" id="SM00407">
    <property type="entry name" value="IGc1"/>
    <property type="match status" value="1"/>
</dbReference>
<organism evidence="6 7">
    <name type="scientific">Pygocentrus nattereri</name>
    <name type="common">Red-bellied piranha</name>
    <dbReference type="NCBI Taxonomy" id="42514"/>
    <lineage>
        <taxon>Eukaryota</taxon>
        <taxon>Metazoa</taxon>
        <taxon>Chordata</taxon>
        <taxon>Craniata</taxon>
        <taxon>Vertebrata</taxon>
        <taxon>Euteleostomi</taxon>
        <taxon>Actinopterygii</taxon>
        <taxon>Neopterygii</taxon>
        <taxon>Teleostei</taxon>
        <taxon>Ostariophysi</taxon>
        <taxon>Characiformes</taxon>
        <taxon>Characoidei</taxon>
        <taxon>Pygocentrus</taxon>
    </lineage>
</organism>
<dbReference type="PANTHER" id="PTHR16675">
    <property type="entry name" value="MHC CLASS I-RELATED"/>
    <property type="match status" value="1"/>
</dbReference>
<evidence type="ECO:0000256" key="2">
    <source>
        <dbReference type="ARBA" id="ARBA00023319"/>
    </source>
</evidence>
<keyword evidence="1" id="KW-0325">Glycoprotein</keyword>
<name>A0AAR2JCT0_PYGNA</name>
<dbReference type="InterPro" id="IPR013783">
    <property type="entry name" value="Ig-like_fold"/>
</dbReference>
<dbReference type="InterPro" id="IPR037055">
    <property type="entry name" value="MHC_I-like_Ag-recog_sf"/>
</dbReference>
<dbReference type="PROSITE" id="PS00290">
    <property type="entry name" value="IG_MHC"/>
    <property type="match status" value="1"/>
</dbReference>
<evidence type="ECO:0000313" key="6">
    <source>
        <dbReference type="Ensembl" id="ENSPNAP00000049745.1"/>
    </source>
</evidence>
<dbReference type="Proteomes" id="UP001501920">
    <property type="component" value="Chromosome 20"/>
</dbReference>
<reference evidence="6 7" key="1">
    <citation type="submission" date="2020-10" db="EMBL/GenBank/DDBJ databases">
        <title>Pygocentrus nattereri (red-bellied piranha) genome, fPygNat1, primary haplotype.</title>
        <authorList>
            <person name="Myers G."/>
            <person name="Meyer A."/>
            <person name="Karagic N."/>
            <person name="Pippel M."/>
            <person name="Winkler S."/>
            <person name="Tracey A."/>
            <person name="Wood J."/>
            <person name="Formenti G."/>
            <person name="Howe K."/>
            <person name="Fedrigo O."/>
            <person name="Jarvis E.D."/>
        </authorList>
    </citation>
    <scope>NUCLEOTIDE SEQUENCE [LARGE SCALE GENOMIC DNA]</scope>
</reference>
<sequence length="354" mass="39994">MLSNNVNISGSGESFTCLCQLQCSLLLKETQLSTHSLDYYFTGVTPGIKTPEFTAVGCVDGLQGGFYDSNVKEVVLTADWIKDDDDVEHWTLQELEAQSFEDLYKFELPHLMKLFNQTGGIHTWQRKFGCELHDDGSITGYSQYAYDGEDFIRLDLNTVSWIAANDKAVIIKQEWDQTPTAFNQKNFLENDCILCTKKYVDVGKATLEGKVRPKVFLYQRDSSEVVCHATGFFPKALMISWQKNGEDLHEDVDLRETLPNLDDTFQKKSILTVSPEELDKHNYTCIVQHISLEKEMVLQVNNHRVSAGGLIGIVIAAAVTVLLVVVVIFVWKKKQPGKRRNASNFNMLKLSSDC</sequence>
<dbReference type="GeneTree" id="ENSGT01120000271828"/>
<dbReference type="CDD" id="cd07698">
    <property type="entry name" value="IgC1_MHC_I_alpha3"/>
    <property type="match status" value="1"/>
</dbReference>
<dbReference type="PRINTS" id="PR01638">
    <property type="entry name" value="MHCCLASSI"/>
</dbReference>
<comment type="similarity">
    <text evidence="3">Belongs to the MHC class I family.</text>
</comment>
<dbReference type="InterPro" id="IPR050208">
    <property type="entry name" value="MHC_class-I_related"/>
</dbReference>
<dbReference type="InterPro" id="IPR007110">
    <property type="entry name" value="Ig-like_dom"/>
</dbReference>
<dbReference type="Pfam" id="PF07654">
    <property type="entry name" value="C1-set"/>
    <property type="match status" value="1"/>
</dbReference>
<dbReference type="Gene3D" id="3.30.500.10">
    <property type="entry name" value="MHC class I-like antigen recognition-like"/>
    <property type="match status" value="1"/>
</dbReference>
<dbReference type="SUPFAM" id="SSF48726">
    <property type="entry name" value="Immunoglobulin"/>
    <property type="match status" value="1"/>
</dbReference>
<protein>
    <recommendedName>
        <fullName evidence="5">Ig-like domain-containing protein</fullName>
    </recommendedName>
</protein>
<evidence type="ECO:0000256" key="4">
    <source>
        <dbReference type="SAM" id="Phobius"/>
    </source>
</evidence>
<keyword evidence="2" id="KW-0393">Immunoglobulin domain</keyword>
<dbReference type="InterPro" id="IPR011161">
    <property type="entry name" value="MHC_I-like_Ag-recog"/>
</dbReference>
<dbReference type="PANTHER" id="PTHR16675:SF235">
    <property type="entry name" value="SHKT DOMAIN-CONTAINING PROTEIN"/>
    <property type="match status" value="1"/>
</dbReference>
<keyword evidence="4" id="KW-1133">Transmembrane helix</keyword>
<feature type="domain" description="Ig-like" evidence="5">
    <location>
        <begin position="179"/>
        <end position="297"/>
    </location>
</feature>
<dbReference type="InterPro" id="IPR036179">
    <property type="entry name" value="Ig-like_dom_sf"/>
</dbReference>
<evidence type="ECO:0000256" key="3">
    <source>
        <dbReference type="RuleBase" id="RU004439"/>
    </source>
</evidence>
<dbReference type="GO" id="GO:0005615">
    <property type="term" value="C:extracellular space"/>
    <property type="evidence" value="ECO:0007669"/>
    <property type="project" value="TreeGrafter"/>
</dbReference>